<accession>A0A9Y2NC87</accession>
<evidence type="ECO:0000313" key="3">
    <source>
        <dbReference type="Proteomes" id="UP001239397"/>
    </source>
</evidence>
<dbReference type="AlphaFoldDB" id="A0A9Y2NC87"/>
<organism evidence="2 3">
    <name type="scientific">Amycolatopsis mongoliensis</name>
    <dbReference type="NCBI Taxonomy" id="715475"/>
    <lineage>
        <taxon>Bacteria</taxon>
        <taxon>Bacillati</taxon>
        <taxon>Actinomycetota</taxon>
        <taxon>Actinomycetes</taxon>
        <taxon>Pseudonocardiales</taxon>
        <taxon>Pseudonocardiaceae</taxon>
        <taxon>Amycolatopsis</taxon>
    </lineage>
</organism>
<dbReference type="KEGG" id="amog:QRX60_35495"/>
<sequence length="44" mass="5010">MTAIFRTFHARTPENRHELDPFDPPVLDQNSHHLDRLTANLAGG</sequence>
<dbReference type="EMBL" id="CP127295">
    <property type="protein sequence ID" value="WIX99326.1"/>
    <property type="molecule type" value="Genomic_DNA"/>
</dbReference>
<keyword evidence="3" id="KW-1185">Reference proteome</keyword>
<protein>
    <submittedName>
        <fullName evidence="2">Uncharacterized protein</fullName>
    </submittedName>
</protein>
<dbReference type="Proteomes" id="UP001239397">
    <property type="component" value="Chromosome"/>
</dbReference>
<evidence type="ECO:0000256" key="1">
    <source>
        <dbReference type="SAM" id="MobiDB-lite"/>
    </source>
</evidence>
<dbReference type="RefSeq" id="WP_285995808.1">
    <property type="nucleotide sequence ID" value="NZ_CP127295.1"/>
</dbReference>
<name>A0A9Y2NC87_9PSEU</name>
<evidence type="ECO:0000313" key="2">
    <source>
        <dbReference type="EMBL" id="WIX99326.1"/>
    </source>
</evidence>
<proteinExistence type="predicted"/>
<feature type="region of interest" description="Disordered" evidence="1">
    <location>
        <begin position="12"/>
        <end position="31"/>
    </location>
</feature>
<gene>
    <name evidence="2" type="ORF">QRX60_35495</name>
</gene>
<reference evidence="2 3" key="1">
    <citation type="submission" date="2023-06" db="EMBL/GenBank/DDBJ databases">
        <authorList>
            <person name="Oyuntsetseg B."/>
            <person name="Kim S.B."/>
        </authorList>
    </citation>
    <scope>NUCLEOTIDE SEQUENCE [LARGE SCALE GENOMIC DNA]</scope>
    <source>
        <strain evidence="2 3">4-36</strain>
    </source>
</reference>